<feature type="compositionally biased region" description="Basic residues" evidence="6">
    <location>
        <begin position="737"/>
        <end position="748"/>
    </location>
</feature>
<keyword evidence="2" id="KW-0677">Repeat</keyword>
<comment type="caution">
    <text evidence="8">The sequence shown here is derived from an EMBL/GenBank/DDBJ whole genome shotgun (WGS) entry which is preliminary data.</text>
</comment>
<feature type="domain" description="BRCT" evidence="7">
    <location>
        <begin position="2201"/>
        <end position="2263"/>
    </location>
</feature>
<dbReference type="InterPro" id="IPR031099">
    <property type="entry name" value="BRCA1-associated"/>
</dbReference>
<evidence type="ECO:0000256" key="5">
    <source>
        <dbReference type="ARBA" id="ARBA00023242"/>
    </source>
</evidence>
<feature type="compositionally biased region" description="Low complexity" evidence="6">
    <location>
        <begin position="2143"/>
        <end position="2158"/>
    </location>
</feature>
<feature type="region of interest" description="Disordered" evidence="6">
    <location>
        <begin position="876"/>
        <end position="919"/>
    </location>
</feature>
<dbReference type="PROSITE" id="PS50172">
    <property type="entry name" value="BRCT"/>
    <property type="match status" value="2"/>
</dbReference>
<feature type="compositionally biased region" description="Polar residues" evidence="6">
    <location>
        <begin position="624"/>
        <end position="639"/>
    </location>
</feature>
<dbReference type="PANTHER" id="PTHR13763">
    <property type="entry name" value="BREAST CANCER TYPE 1 SUSCEPTIBILITY PROTEIN BRCA1"/>
    <property type="match status" value="1"/>
</dbReference>
<feature type="compositionally biased region" description="Low complexity" evidence="6">
    <location>
        <begin position="295"/>
        <end position="304"/>
    </location>
</feature>
<sequence length="2396" mass="263223">MSIFVKKLTYCLLKSLQDRPELGNIVNKVKDLINAFNEDKNKAAATIDEGSSLRFSETAPVQSSHNAPCTSKASYSAKDTNSTPSKSLSDKSEDCSELDLAAEGELQKYLAKSLAESASRRSRGRPRTKNVADHTEDDQKQARQIEEKDSSVFEITNKDNKDEQDLLRYLEEGSCGAVLDDDCRPNEGSEKDQQGINMSLYLDKENELNTQVSENTFELNSNDKALMTRTEAESRPPLSPLKSNTKSKSISTNVECVYYPDNEDSVESKATNCCVTPVGRETLQFSAQAGKLMSPDSDSASISSTQQLMKPKPVVSRTYSKVMKSTFQADGGVKNWKKTLPSPHTSANIVSESRLEGLTTKEKIALKKKGNKAANASGNSHVPCSAVDTENENGTKLHPSLCTLDAPKKTRGRSIFKSRTEKCLDGIEKDSQNMDIINEGGKVEKEDPYEFQGSQTPKKKVEALKRSAPIKRGSKRASKLQMIKVKQSQSQARKGVDTGPSLAALPKQESVSSSNNNQKECSSVIENIEHFSKYKREYDVLNNAVELNCNDAEDVSNAVIEIGSRVEINESEAKSTLSENRVCLTKPHNTNRRVYFADECNNDGMKNDHQLQLDKPRKSGLLETGTSGLNADLTDSNTLSRERETNKKETIMPVKRLCESSYSEPHVQKSDALSIKVLQKHTELTDSMKSLKVDKGGDKKRNKISNVVEETPMQSEDPEYKHLGSIYEDDQITMKAPKAKRSVGKKRGDKTSETPYSVDKRTLSRRLRNATSSANNDLLKQQSEAELAKMAHKINEAEDYDFAFCTQEAHMKMQEEQDQQEEYGEAFGFNALVAEQSENLHGKQAVDKQTEQVSTEIAFEPHLNQTQASENANALGKEGRVEKDFSNNNTRDPESINIQTDNLRKADGTGENEKTKEDLSKLETRVGQNVQGSASCFSALKVTGSSVLLSKDLITPGREVALPTEMSRPGYFPIKSNSTRFPRPNLSLMVEFFPSVSSLASTPQLESAATTEDVVLETPGMGLPIKKIMQFKGKSETKPVENLAPKKSLTSICGSENVLETQVTDLPDSEMNETTLQPSFSSELEDSKMDCVEEEIIDKASKSTGREHQLNVKQVSHTVVDTNVEEALIRTVAAEDKVQRLSHLRQKPKNDKAVVHEQVQEVNDAKKVGNENMSESPADTQSQNVESEEASRRDVLATDTCLDYDMDGQDVGNKSQATVPDSVQVPEDGQFKMDQPEKDTEVVLIKEIQGTEETCIPPSTANGFAEKKTSPSLMRDEGNCGLTSSLELPTNPKAATDSERSFDLTGSVSSQHVAMVPQIHATEKFEENTNSNLCLLSESILGASKNPGKSSNASIISSSSTGIILPSAQEGTTHTVGQNLETSENHVSNFVTGKKDAEEMKPNSTSCNQLKKNEIPSHIQLSDDENNHDDCEDYDEDKVLMVHRPKQKFSPQVETESLEPVVYNKPPCDNSQQKIHACRGDEGNFEMIGETQALDVLERDTQEMENCFTQESNVRENIGDSNGLIEAIVETELESEGMAYNSTEDNKVGPYIGMTSANQIKPSERLKKDLQLEGQETSSSTHDCQKHVKLEKSVEADKKRHYLKETNGTRKCRKSNNSFTEGSESVLTSQPAKSGSTPNNSMYMAMTESGRTKRTRRGLASKIGDGEKVLNLSTGAQEAIRRSVLETKSRLEVENGVVGKSPSKPSSEIINLDTETDEENMNELIGSEGENVRACSKRKVKSPSCVSKGQGKRSKISPKTLSKKMEHHGDSRDNCKPYTSAVHSTKESNTEQANTTTDQVMSELKACFESNSENSSDDEDCSRPVGSTLSNSVMKGKGRSNCEPKSSERSYPSPVASPPGDGGGDACQPGSFEKSLISGVEESPAESDNDIEEEERVGATVRGRKRVRQQIASDSDELDEEHSPSKSSVSSVLSSQAEILSTQQANVLEGDVDKLRKEIAFYEAKLGAQPDVHCDDAIISHGDDDDDDDDDDEDDGDNGSVDEDEDNGTVKGTDSAALCKRLPDVFVVDESPDTATEKPAGYEDDKSEDDLFVSPLSPSPPSRKSKVILPPAKRIKMDEPATQFSENFLKQFQSPGGTVRSKKQLDFVQSSLNSFASRSGNATVTKSLERDAGGTQEPKRRSSSPVLSSQRSKLLQSKNAAEAGPATVEKLSRKICFVTSGLTREDNALALVLAKNFELVFSSKFTKDVTHVVMKAETDQSFVCDRTLKFFQGVANKCWVVAFSWVKKSLSMNRLLPEAGFEITGDTSAGEFAGGAHRSRESDQPLFENFCFACVGTSQEMPKESLFELVSECGASCVEDPVALMSQTAKHKIIVRCSDSDAEPSDVERDMFNGLYKHMGLVTVMREWILDSLGSYTLQPMASYVLNTLDNVAVPF</sequence>
<feature type="compositionally biased region" description="Basic and acidic residues" evidence="6">
    <location>
        <begin position="607"/>
        <end position="617"/>
    </location>
</feature>
<feature type="compositionally biased region" description="Acidic residues" evidence="6">
    <location>
        <begin position="1983"/>
        <end position="2007"/>
    </location>
</feature>
<keyword evidence="9" id="KW-1185">Reference proteome</keyword>
<feature type="region of interest" description="Disordered" evidence="6">
    <location>
        <begin position="1163"/>
        <end position="1194"/>
    </location>
</feature>
<feature type="compositionally biased region" description="Polar residues" evidence="6">
    <location>
        <begin position="1171"/>
        <end position="1185"/>
    </location>
</feature>
<feature type="domain" description="BRCT" evidence="7">
    <location>
        <begin position="2282"/>
        <end position="2386"/>
    </location>
</feature>
<feature type="compositionally biased region" description="Polar residues" evidence="6">
    <location>
        <begin position="1790"/>
        <end position="1800"/>
    </location>
</feature>
<feature type="region of interest" description="Disordered" evidence="6">
    <location>
        <begin position="485"/>
        <end position="518"/>
    </location>
</feature>
<evidence type="ECO:0000256" key="4">
    <source>
        <dbReference type="ARBA" id="ARBA00023204"/>
    </source>
</evidence>
<dbReference type="GO" id="GO:0045944">
    <property type="term" value="P:positive regulation of transcription by RNA polymerase II"/>
    <property type="evidence" value="ECO:0007669"/>
    <property type="project" value="TreeGrafter"/>
</dbReference>
<evidence type="ECO:0000313" key="9">
    <source>
        <dbReference type="Proteomes" id="UP000762676"/>
    </source>
</evidence>
<evidence type="ECO:0000256" key="3">
    <source>
        <dbReference type="ARBA" id="ARBA00022763"/>
    </source>
</evidence>
<feature type="compositionally biased region" description="Basic residues" evidence="6">
    <location>
        <begin position="1750"/>
        <end position="1762"/>
    </location>
</feature>
<dbReference type="InterPro" id="IPR036420">
    <property type="entry name" value="BRCT_dom_sf"/>
</dbReference>
<feature type="region of interest" description="Disordered" evidence="6">
    <location>
        <begin position="607"/>
        <end position="650"/>
    </location>
</feature>
<dbReference type="GO" id="GO:0004842">
    <property type="term" value="F:ubiquitin-protein transferase activity"/>
    <property type="evidence" value="ECO:0007669"/>
    <property type="project" value="TreeGrafter"/>
</dbReference>
<dbReference type="PANTHER" id="PTHR13763:SF0">
    <property type="entry name" value="BREAST CANCER TYPE 1 SUSCEPTIBILITY PROTEIN"/>
    <property type="match status" value="1"/>
</dbReference>
<dbReference type="SUPFAM" id="SSF52113">
    <property type="entry name" value="BRCT domain"/>
    <property type="match status" value="2"/>
</dbReference>
<keyword evidence="3" id="KW-0227">DNA damage</keyword>
<dbReference type="InterPro" id="IPR001357">
    <property type="entry name" value="BRCT_dom"/>
</dbReference>
<feature type="compositionally biased region" description="Polar residues" evidence="6">
    <location>
        <begin position="509"/>
        <end position="518"/>
    </location>
</feature>
<feature type="region of interest" description="Disordered" evidence="6">
    <location>
        <begin position="369"/>
        <end position="399"/>
    </location>
</feature>
<evidence type="ECO:0000256" key="6">
    <source>
        <dbReference type="SAM" id="MobiDB-lite"/>
    </source>
</evidence>
<feature type="compositionally biased region" description="Basic and acidic residues" evidence="6">
    <location>
        <begin position="130"/>
        <end position="158"/>
    </location>
</feature>
<feature type="compositionally biased region" description="Basic and acidic residues" evidence="6">
    <location>
        <begin position="640"/>
        <end position="650"/>
    </location>
</feature>
<evidence type="ECO:0000259" key="7">
    <source>
        <dbReference type="PROSITE" id="PS50172"/>
    </source>
</evidence>
<evidence type="ECO:0000256" key="1">
    <source>
        <dbReference type="ARBA" id="ARBA00004123"/>
    </source>
</evidence>
<feature type="region of interest" description="Disordered" evidence="6">
    <location>
        <begin position="1971"/>
        <end position="2066"/>
    </location>
</feature>
<dbReference type="EMBL" id="BMAT01000721">
    <property type="protein sequence ID" value="GFR71794.1"/>
    <property type="molecule type" value="Genomic_DNA"/>
</dbReference>
<dbReference type="GO" id="GO:0031436">
    <property type="term" value="C:BRCA1-BARD1 complex"/>
    <property type="evidence" value="ECO:0007669"/>
    <property type="project" value="TreeGrafter"/>
</dbReference>
<evidence type="ECO:0000313" key="8">
    <source>
        <dbReference type="EMBL" id="GFR71794.1"/>
    </source>
</evidence>
<proteinExistence type="predicted"/>
<feature type="region of interest" description="Disordered" evidence="6">
    <location>
        <begin position="54"/>
        <end position="94"/>
    </location>
</feature>
<feature type="compositionally biased region" description="Polar residues" evidence="6">
    <location>
        <begin position="886"/>
        <end position="901"/>
    </location>
</feature>
<dbReference type="GO" id="GO:0070531">
    <property type="term" value="C:BRCA1-A complex"/>
    <property type="evidence" value="ECO:0007669"/>
    <property type="project" value="TreeGrafter"/>
</dbReference>
<name>A0AAV4FFG2_9GAST</name>
<feature type="region of interest" description="Disordered" evidence="6">
    <location>
        <begin position="733"/>
        <end position="762"/>
    </location>
</feature>
<feature type="compositionally biased region" description="Polar residues" evidence="6">
    <location>
        <begin position="1615"/>
        <end position="1642"/>
    </location>
</feature>
<feature type="region of interest" description="Disordered" evidence="6">
    <location>
        <begin position="2119"/>
        <end position="2161"/>
    </location>
</feature>
<dbReference type="GO" id="GO:0000724">
    <property type="term" value="P:double-strand break repair via homologous recombination"/>
    <property type="evidence" value="ECO:0007669"/>
    <property type="project" value="TreeGrafter"/>
</dbReference>
<keyword evidence="4" id="KW-0234">DNA repair</keyword>
<protein>
    <submittedName>
        <fullName evidence="8">Breast cancer type 1 susceptibility protein homolog</fullName>
    </submittedName>
</protein>
<feature type="compositionally biased region" description="Polar residues" evidence="6">
    <location>
        <begin position="54"/>
        <end position="87"/>
    </location>
</feature>
<feature type="compositionally biased region" description="Basic and acidic residues" evidence="6">
    <location>
        <begin position="2127"/>
        <end position="2140"/>
    </location>
</feature>
<feature type="compositionally biased region" description="Basic and acidic residues" evidence="6">
    <location>
        <begin position="902"/>
        <end position="919"/>
    </location>
</feature>
<feature type="region of interest" description="Disordered" evidence="6">
    <location>
        <begin position="1606"/>
        <end position="1643"/>
    </location>
</feature>
<keyword evidence="5" id="KW-0539">Nucleus</keyword>
<gene>
    <name evidence="8" type="ORF">ElyMa_000361400</name>
</gene>
<feature type="compositionally biased region" description="Basic and acidic residues" evidence="6">
    <location>
        <begin position="1763"/>
        <end position="1775"/>
    </location>
</feature>
<feature type="region of interest" description="Disordered" evidence="6">
    <location>
        <begin position="114"/>
        <end position="158"/>
    </location>
</feature>
<feature type="compositionally biased region" description="Basic and acidic residues" evidence="6">
    <location>
        <begin position="1972"/>
        <end position="1982"/>
    </location>
</feature>
<feature type="region of interest" description="Disordered" evidence="6">
    <location>
        <begin position="1738"/>
        <end position="1937"/>
    </location>
</feature>
<dbReference type="Proteomes" id="UP000762676">
    <property type="component" value="Unassembled WGS sequence"/>
</dbReference>
<accession>A0AAV4FFG2</accession>
<feature type="compositionally biased region" description="Low complexity" evidence="6">
    <location>
        <begin position="1925"/>
        <end position="1935"/>
    </location>
</feature>
<feature type="region of interest" description="Disordered" evidence="6">
    <location>
        <begin position="295"/>
        <end position="315"/>
    </location>
</feature>
<comment type="subcellular location">
    <subcellularLocation>
        <location evidence="1">Nucleus</location>
    </subcellularLocation>
</comment>
<evidence type="ECO:0000256" key="2">
    <source>
        <dbReference type="ARBA" id="ARBA00022737"/>
    </source>
</evidence>
<feature type="compositionally biased region" description="Acidic residues" evidence="6">
    <location>
        <begin position="1883"/>
        <end position="1895"/>
    </location>
</feature>
<organism evidence="8 9">
    <name type="scientific">Elysia marginata</name>
    <dbReference type="NCBI Taxonomy" id="1093978"/>
    <lineage>
        <taxon>Eukaryota</taxon>
        <taxon>Metazoa</taxon>
        <taxon>Spiralia</taxon>
        <taxon>Lophotrochozoa</taxon>
        <taxon>Mollusca</taxon>
        <taxon>Gastropoda</taxon>
        <taxon>Heterobranchia</taxon>
        <taxon>Euthyneura</taxon>
        <taxon>Panpulmonata</taxon>
        <taxon>Sacoglossa</taxon>
        <taxon>Placobranchoidea</taxon>
        <taxon>Plakobranchidae</taxon>
        <taxon>Elysia</taxon>
    </lineage>
</organism>
<dbReference type="Gene3D" id="3.40.50.10190">
    <property type="entry name" value="BRCT domain"/>
    <property type="match status" value="2"/>
</dbReference>
<reference evidence="8 9" key="1">
    <citation type="journal article" date="2021" name="Elife">
        <title>Chloroplast acquisition without the gene transfer in kleptoplastic sea slugs, Plakobranchus ocellatus.</title>
        <authorList>
            <person name="Maeda T."/>
            <person name="Takahashi S."/>
            <person name="Yoshida T."/>
            <person name="Shimamura S."/>
            <person name="Takaki Y."/>
            <person name="Nagai Y."/>
            <person name="Toyoda A."/>
            <person name="Suzuki Y."/>
            <person name="Arimoto A."/>
            <person name="Ishii H."/>
            <person name="Satoh N."/>
            <person name="Nishiyama T."/>
            <person name="Hasebe M."/>
            <person name="Maruyama T."/>
            <person name="Minagawa J."/>
            <person name="Obokata J."/>
            <person name="Shigenobu S."/>
        </authorList>
    </citation>
    <scope>NUCLEOTIDE SEQUENCE [LARGE SCALE GENOMIC DNA]</scope>
</reference>